<organism evidence="8">
    <name type="scientific">marine metagenome</name>
    <dbReference type="NCBI Taxonomy" id="408172"/>
    <lineage>
        <taxon>unclassified sequences</taxon>
        <taxon>metagenomes</taxon>
        <taxon>ecological metagenomes</taxon>
    </lineage>
</organism>
<keyword evidence="6 7" id="KW-0472">Membrane</keyword>
<dbReference type="AlphaFoldDB" id="A0A382BQH6"/>
<evidence type="ECO:0000256" key="3">
    <source>
        <dbReference type="ARBA" id="ARBA00022475"/>
    </source>
</evidence>
<evidence type="ECO:0008006" key="9">
    <source>
        <dbReference type="Google" id="ProtNLM"/>
    </source>
</evidence>
<evidence type="ECO:0000256" key="2">
    <source>
        <dbReference type="ARBA" id="ARBA00022448"/>
    </source>
</evidence>
<comment type="subcellular location">
    <subcellularLocation>
        <location evidence="1">Cell membrane</location>
        <topology evidence="1">Multi-pass membrane protein</topology>
    </subcellularLocation>
</comment>
<dbReference type="EMBL" id="UINC01030836">
    <property type="protein sequence ID" value="SVB15869.1"/>
    <property type="molecule type" value="Genomic_DNA"/>
</dbReference>
<protein>
    <recommendedName>
        <fullName evidence="9">Nicotinamide mononucleotide transporter PnuC</fullName>
    </recommendedName>
</protein>
<keyword evidence="5 7" id="KW-1133">Transmembrane helix</keyword>
<dbReference type="NCBIfam" id="TIGR01528">
    <property type="entry name" value="NMN_trans_PnuC"/>
    <property type="match status" value="1"/>
</dbReference>
<accession>A0A382BQH6</accession>
<dbReference type="GO" id="GO:0005886">
    <property type="term" value="C:plasma membrane"/>
    <property type="evidence" value="ECO:0007669"/>
    <property type="project" value="UniProtKB-SubCell"/>
</dbReference>
<gene>
    <name evidence="8" type="ORF">METZ01_LOCUS168723</name>
</gene>
<dbReference type="PANTHER" id="PTHR36122:SF2">
    <property type="entry name" value="NICOTINAMIDE RIBOSIDE TRANSPORTER PNUC"/>
    <property type="match status" value="1"/>
</dbReference>
<evidence type="ECO:0000256" key="1">
    <source>
        <dbReference type="ARBA" id="ARBA00004651"/>
    </source>
</evidence>
<dbReference type="GO" id="GO:0034257">
    <property type="term" value="F:nicotinamide riboside transmembrane transporter activity"/>
    <property type="evidence" value="ECO:0007669"/>
    <property type="project" value="InterPro"/>
</dbReference>
<feature type="non-terminal residue" evidence="8">
    <location>
        <position position="144"/>
    </location>
</feature>
<feature type="transmembrane region" description="Helical" evidence="7">
    <location>
        <begin position="44"/>
        <end position="65"/>
    </location>
</feature>
<dbReference type="PANTHER" id="PTHR36122">
    <property type="entry name" value="NICOTINAMIDE RIBOSIDE TRANSPORTER PNUC"/>
    <property type="match status" value="1"/>
</dbReference>
<evidence type="ECO:0000256" key="6">
    <source>
        <dbReference type="ARBA" id="ARBA00023136"/>
    </source>
</evidence>
<keyword evidence="2" id="KW-0813">Transport</keyword>
<dbReference type="InterPro" id="IPR006419">
    <property type="entry name" value="NMN_transpt_PnuC"/>
</dbReference>
<keyword evidence="4 7" id="KW-0812">Transmembrane</keyword>
<sequence>MAELAAVILAIAYLILAVRQKIACWYAAFISTTIFLYLFWQVDLYMESGLQVYYLVMAVYGWWSWQYRDTDKKMLPVSRWPIKPHLLALTFIAMATWVSGQLLVDTDQRLAYLDSFTTWSAVITTYMVTRKILENWIYWLVIDA</sequence>
<evidence type="ECO:0000256" key="7">
    <source>
        <dbReference type="SAM" id="Phobius"/>
    </source>
</evidence>
<proteinExistence type="predicted"/>
<evidence type="ECO:0000256" key="5">
    <source>
        <dbReference type="ARBA" id="ARBA00022989"/>
    </source>
</evidence>
<name>A0A382BQH6_9ZZZZ</name>
<feature type="transmembrane region" description="Helical" evidence="7">
    <location>
        <begin position="86"/>
        <end position="104"/>
    </location>
</feature>
<evidence type="ECO:0000313" key="8">
    <source>
        <dbReference type="EMBL" id="SVB15869.1"/>
    </source>
</evidence>
<keyword evidence="3" id="KW-1003">Cell membrane</keyword>
<evidence type="ECO:0000256" key="4">
    <source>
        <dbReference type="ARBA" id="ARBA00022692"/>
    </source>
</evidence>
<reference evidence="8" key="1">
    <citation type="submission" date="2018-05" db="EMBL/GenBank/DDBJ databases">
        <authorList>
            <person name="Lanie J.A."/>
            <person name="Ng W.-L."/>
            <person name="Kazmierczak K.M."/>
            <person name="Andrzejewski T.M."/>
            <person name="Davidsen T.M."/>
            <person name="Wayne K.J."/>
            <person name="Tettelin H."/>
            <person name="Glass J.I."/>
            <person name="Rusch D."/>
            <person name="Podicherti R."/>
            <person name="Tsui H.-C.T."/>
            <person name="Winkler M.E."/>
        </authorList>
    </citation>
    <scope>NUCLEOTIDE SEQUENCE</scope>
</reference>
<dbReference type="Pfam" id="PF04973">
    <property type="entry name" value="NMN_transporter"/>
    <property type="match status" value="1"/>
</dbReference>